<keyword evidence="2" id="KW-1185">Reference proteome</keyword>
<evidence type="ECO:0000313" key="1">
    <source>
        <dbReference type="EMBL" id="ELY52768.1"/>
    </source>
</evidence>
<name>L9WWQ1_9EURY</name>
<proteinExistence type="predicted"/>
<reference evidence="1 2" key="1">
    <citation type="journal article" date="2014" name="PLoS Genet.">
        <title>Phylogenetically driven sequencing of extremely halophilic archaea reveals strategies for static and dynamic osmo-response.</title>
        <authorList>
            <person name="Becker E.A."/>
            <person name="Seitzer P.M."/>
            <person name="Tritt A."/>
            <person name="Larsen D."/>
            <person name="Krusor M."/>
            <person name="Yao A.I."/>
            <person name="Wu D."/>
            <person name="Madern D."/>
            <person name="Eisen J.A."/>
            <person name="Darling A.E."/>
            <person name="Facciotti M.T."/>
        </authorList>
    </citation>
    <scope>NUCLEOTIDE SEQUENCE [LARGE SCALE GENOMIC DNA]</scope>
    <source>
        <strain evidence="1 2">DSM 18795</strain>
    </source>
</reference>
<organism evidence="1 2">
    <name type="scientific">Natronococcus jeotgali DSM 18795</name>
    <dbReference type="NCBI Taxonomy" id="1227498"/>
    <lineage>
        <taxon>Archaea</taxon>
        <taxon>Methanobacteriati</taxon>
        <taxon>Methanobacteriota</taxon>
        <taxon>Stenosarchaea group</taxon>
        <taxon>Halobacteria</taxon>
        <taxon>Halobacteriales</taxon>
        <taxon>Natrialbaceae</taxon>
        <taxon>Natronococcus</taxon>
    </lineage>
</organism>
<protein>
    <submittedName>
        <fullName evidence="1">Uncharacterized protein</fullName>
    </submittedName>
</protein>
<gene>
    <name evidence="1" type="ORF">C492_19077</name>
</gene>
<evidence type="ECO:0000313" key="2">
    <source>
        <dbReference type="Proteomes" id="UP000011531"/>
    </source>
</evidence>
<accession>L9WWQ1</accession>
<dbReference type="EMBL" id="AOIA01000154">
    <property type="protein sequence ID" value="ELY52768.1"/>
    <property type="molecule type" value="Genomic_DNA"/>
</dbReference>
<dbReference type="RefSeq" id="WP_008426385.1">
    <property type="nucleotide sequence ID" value="NZ_AOIA01000154.1"/>
</dbReference>
<dbReference type="Proteomes" id="UP000011531">
    <property type="component" value="Unassembled WGS sequence"/>
</dbReference>
<comment type="caution">
    <text evidence="1">The sequence shown here is derived from an EMBL/GenBank/DDBJ whole genome shotgun (WGS) entry which is preliminary data.</text>
</comment>
<sequence length="345" mass="38959">MNDEVEFLGEVDSGVYHWDIGQDVHFTLEPKNGKVVLSLVKGVGDTEDLLMSKVKPTDWHKNENLIGKIGNQVSEMHGYGSTWVKKQLRLVKNDLLMADQHEKEQILKGDGIIIQKQTLGAEFRIKGDETVFTVELSSQIPEKNENGEYVLPDGGGVKEIEFTVDQWNGDNPGPLESKYLAKYPKKGSVTITEDAWGELIDEWNEILEEGHVESVTVDEMIAEDVVDRLVEVVEPYVDRKKAANEVNNVLYEYENEKYEQDIVWVQSKAVQNALKDVSDKSESYMSSLSMNLREMGATVDSVQQKSMGGSRGKRVYPFDATILNLNRLDVIQDDEDNEDGVRVDE</sequence>
<dbReference type="AlphaFoldDB" id="L9WWQ1"/>